<dbReference type="EMBL" id="MPDH01000005">
    <property type="protein sequence ID" value="PNP93116.1"/>
    <property type="molecule type" value="Genomic_DNA"/>
</dbReference>
<reference evidence="1 2" key="1">
    <citation type="submission" date="2016-11" db="EMBL/GenBank/DDBJ databases">
        <title>Whole Genome Sequence of Listeria newyorkensis.</title>
        <authorList>
            <person name="Frink S."/>
            <person name="Morales C."/>
            <person name="Kiang D."/>
        </authorList>
    </citation>
    <scope>NUCLEOTIDE SEQUENCE [LARGE SCALE GENOMIC DNA]</scope>
    <source>
        <strain evidence="1 2">F1604011-044</strain>
    </source>
</reference>
<protein>
    <submittedName>
        <fullName evidence="1">Uncharacterized protein</fullName>
    </submittedName>
</protein>
<accession>A0ABX4XNY9</accession>
<proteinExistence type="predicted"/>
<sequence length="113" mass="12497">MKGAILVKNDIHFNAEVNNSNIAYQNDGKMIVQNMSTNSEYDKIFGDLRDFINNNKELTNQEKTEALGDLANVSEAVDCQKKSRARTLFGLLPDVIKTCDAGIKLLTTVLSTS</sequence>
<name>A0ABX4XNY9_9LIST</name>
<evidence type="ECO:0000313" key="1">
    <source>
        <dbReference type="EMBL" id="PNP93116.1"/>
    </source>
</evidence>
<evidence type="ECO:0000313" key="2">
    <source>
        <dbReference type="Proteomes" id="UP000236500"/>
    </source>
</evidence>
<organism evidence="1 2">
    <name type="scientific">Listeria newyorkensis</name>
    <dbReference type="NCBI Taxonomy" id="1497681"/>
    <lineage>
        <taxon>Bacteria</taxon>
        <taxon>Bacillati</taxon>
        <taxon>Bacillota</taxon>
        <taxon>Bacilli</taxon>
        <taxon>Bacillales</taxon>
        <taxon>Listeriaceae</taxon>
        <taxon>Listeria</taxon>
    </lineage>
</organism>
<keyword evidence="2" id="KW-1185">Reference proteome</keyword>
<comment type="caution">
    <text evidence="1">The sequence shown here is derived from an EMBL/GenBank/DDBJ whole genome shotgun (WGS) entry which is preliminary data.</text>
</comment>
<dbReference type="Proteomes" id="UP000236500">
    <property type="component" value="Unassembled WGS sequence"/>
</dbReference>
<gene>
    <name evidence="1" type="ORF">BMT55_06735</name>
</gene>